<dbReference type="AlphaFoldDB" id="A0AAP0D5Z4"/>
<dbReference type="EMBL" id="JBCNJP010000017">
    <property type="protein sequence ID" value="KAK9065319.1"/>
    <property type="molecule type" value="Genomic_DNA"/>
</dbReference>
<dbReference type="Proteomes" id="UP001408789">
    <property type="component" value="Unassembled WGS sequence"/>
</dbReference>
<organism evidence="1 2">
    <name type="scientific">Deinandra increscens subsp. villosa</name>
    <dbReference type="NCBI Taxonomy" id="3103831"/>
    <lineage>
        <taxon>Eukaryota</taxon>
        <taxon>Viridiplantae</taxon>
        <taxon>Streptophyta</taxon>
        <taxon>Embryophyta</taxon>
        <taxon>Tracheophyta</taxon>
        <taxon>Spermatophyta</taxon>
        <taxon>Magnoliopsida</taxon>
        <taxon>eudicotyledons</taxon>
        <taxon>Gunneridae</taxon>
        <taxon>Pentapetalae</taxon>
        <taxon>asterids</taxon>
        <taxon>campanulids</taxon>
        <taxon>Asterales</taxon>
        <taxon>Asteraceae</taxon>
        <taxon>Asteroideae</taxon>
        <taxon>Heliantheae alliance</taxon>
        <taxon>Madieae</taxon>
        <taxon>Madiinae</taxon>
        <taxon>Deinandra</taxon>
    </lineage>
</organism>
<dbReference type="PANTHER" id="PTHR37610:SF38">
    <property type="entry name" value="RETROTRANSPOSON COPIA-LIKE N-TERMINAL DOMAIN-CONTAINING PROTEIN"/>
    <property type="match status" value="1"/>
</dbReference>
<protein>
    <recommendedName>
        <fullName evidence="3">UBN2_3 domain-containing protein</fullName>
    </recommendedName>
</protein>
<name>A0AAP0D5Z4_9ASTR</name>
<evidence type="ECO:0008006" key="3">
    <source>
        <dbReference type="Google" id="ProtNLM"/>
    </source>
</evidence>
<gene>
    <name evidence="1" type="ORF">SSX86_016702</name>
</gene>
<accession>A0AAP0D5Z4</accession>
<reference evidence="1 2" key="1">
    <citation type="submission" date="2024-04" db="EMBL/GenBank/DDBJ databases">
        <title>The reference genome of an endangered Asteraceae, Deinandra increscens subsp. villosa, native to the Central Coast of California.</title>
        <authorList>
            <person name="Guilliams M."/>
            <person name="Hasenstab-Lehman K."/>
            <person name="Meyer R."/>
            <person name="Mcevoy S."/>
        </authorList>
    </citation>
    <scope>NUCLEOTIDE SEQUENCE [LARGE SCALE GENOMIC DNA]</scope>
    <source>
        <tissue evidence="1">Leaf</tissue>
    </source>
</reference>
<evidence type="ECO:0000313" key="2">
    <source>
        <dbReference type="Proteomes" id="UP001408789"/>
    </source>
</evidence>
<comment type="caution">
    <text evidence="1">The sequence shown here is derived from an EMBL/GenBank/DDBJ whole genome shotgun (WGS) entry which is preliminary data.</text>
</comment>
<evidence type="ECO:0000313" key="1">
    <source>
        <dbReference type="EMBL" id="KAK9065319.1"/>
    </source>
</evidence>
<proteinExistence type="predicted"/>
<keyword evidence="2" id="KW-1185">Reference proteome</keyword>
<dbReference type="PANTHER" id="PTHR37610">
    <property type="entry name" value="CCHC-TYPE DOMAIN-CONTAINING PROTEIN"/>
    <property type="match status" value="1"/>
</dbReference>
<sequence length="153" mass="17739">MIRVAIGGKSKTLLNHLTEKPPETNSEKYEQWEQDDLLMFSWLIQNIEPTLASNLTEFPIAKSLWDALAITYSSGSDKLQIFNLHVRANETKQNEASLENFWIILHGIWGEIDSIDPNPMKCTEDIKAYTKLRSEQKLFQFLHALDRKYDPTK</sequence>